<dbReference type="InterPro" id="IPR001128">
    <property type="entry name" value="Cyt_P450"/>
</dbReference>
<dbReference type="OrthoDB" id="6692864at2759"/>
<evidence type="ECO:0000313" key="10">
    <source>
        <dbReference type="Proteomes" id="UP000054007"/>
    </source>
</evidence>
<protein>
    <submittedName>
        <fullName evidence="9">Cytochrome P450</fullName>
    </submittedName>
</protein>
<dbReference type="Proteomes" id="UP000054007">
    <property type="component" value="Unassembled WGS sequence"/>
</dbReference>
<dbReference type="STRING" id="1314674.A0A0D7BLX0"/>
<name>A0A0D7BLX0_9AGAR</name>
<organism evidence="9 10">
    <name type="scientific">Cylindrobasidium torrendii FP15055 ss-10</name>
    <dbReference type="NCBI Taxonomy" id="1314674"/>
    <lineage>
        <taxon>Eukaryota</taxon>
        <taxon>Fungi</taxon>
        <taxon>Dikarya</taxon>
        <taxon>Basidiomycota</taxon>
        <taxon>Agaricomycotina</taxon>
        <taxon>Agaricomycetes</taxon>
        <taxon>Agaricomycetidae</taxon>
        <taxon>Agaricales</taxon>
        <taxon>Marasmiineae</taxon>
        <taxon>Physalacriaceae</taxon>
        <taxon>Cylindrobasidium</taxon>
    </lineage>
</organism>
<evidence type="ECO:0000256" key="6">
    <source>
        <dbReference type="ARBA" id="ARBA00023004"/>
    </source>
</evidence>
<evidence type="ECO:0000256" key="5">
    <source>
        <dbReference type="ARBA" id="ARBA00023002"/>
    </source>
</evidence>
<evidence type="ECO:0000313" key="9">
    <source>
        <dbReference type="EMBL" id="KIY71180.1"/>
    </source>
</evidence>
<dbReference type="InterPro" id="IPR002403">
    <property type="entry name" value="Cyt_P450_E_grp-IV"/>
</dbReference>
<dbReference type="Pfam" id="PF00067">
    <property type="entry name" value="p450"/>
    <property type="match status" value="1"/>
</dbReference>
<dbReference type="AlphaFoldDB" id="A0A0D7BLX0"/>
<accession>A0A0D7BLX0</accession>
<reference evidence="9 10" key="1">
    <citation type="journal article" date="2015" name="Fungal Genet. Biol.">
        <title>Evolution of novel wood decay mechanisms in Agaricales revealed by the genome sequences of Fistulina hepatica and Cylindrobasidium torrendii.</title>
        <authorList>
            <person name="Floudas D."/>
            <person name="Held B.W."/>
            <person name="Riley R."/>
            <person name="Nagy L.G."/>
            <person name="Koehler G."/>
            <person name="Ransdell A.S."/>
            <person name="Younus H."/>
            <person name="Chow J."/>
            <person name="Chiniquy J."/>
            <person name="Lipzen A."/>
            <person name="Tritt A."/>
            <person name="Sun H."/>
            <person name="Haridas S."/>
            <person name="LaButti K."/>
            <person name="Ohm R.A."/>
            <person name="Kues U."/>
            <person name="Blanchette R.A."/>
            <person name="Grigoriev I.V."/>
            <person name="Minto R.E."/>
            <person name="Hibbett D.S."/>
        </authorList>
    </citation>
    <scope>NUCLEOTIDE SEQUENCE [LARGE SCALE GENOMIC DNA]</scope>
    <source>
        <strain evidence="9 10">FP15055 ss-10</strain>
    </source>
</reference>
<dbReference type="PRINTS" id="PR00385">
    <property type="entry name" value="P450"/>
</dbReference>
<dbReference type="InterPro" id="IPR050121">
    <property type="entry name" value="Cytochrome_P450_monoxygenase"/>
</dbReference>
<evidence type="ECO:0000256" key="4">
    <source>
        <dbReference type="ARBA" id="ARBA00022723"/>
    </source>
</evidence>
<dbReference type="PANTHER" id="PTHR24305">
    <property type="entry name" value="CYTOCHROME P450"/>
    <property type="match status" value="1"/>
</dbReference>
<evidence type="ECO:0000256" key="7">
    <source>
        <dbReference type="ARBA" id="ARBA00023033"/>
    </source>
</evidence>
<dbReference type="SUPFAM" id="SSF48264">
    <property type="entry name" value="Cytochrome P450"/>
    <property type="match status" value="1"/>
</dbReference>
<sequence length="466" mass="52501">MALVQIYFLFFGTLGLSIVLYRLSSAHPLSSVPGPYINKISKFYGSWVSASGKRHILQTALHEQYGSIVRTGPNEVSVLDVAGAKEALRLPRSRFYTQRSVHGLVNLAGSAHTPRRRRWERGMNAESLAEYDESLMVTTQKLLGYLNKSSGEAVDLCEWLNSFIYDFSVDIAFGEPMETLKEDKSRTAQFFHSIENGFKNMSVLGQTPWLFAFANKFAPRKHPMFGSELAQRRIARGTTKRDLFYHLIDEEVPEAKPPMREVIADCGLLVSVSLTTPSVLSCLFYSMLAQKQHYEAVKAEVDARDETLTAVVAANYPFTVACINEALRLYPPTPTSGQHEVPKGSGGQTICGQFLPEGTQVQVPLYAMHRRPEYFSPRPNDFVPERWLDGSLDLTKDAFMPFSYGPANCVGRNLAWREMLVVTVALMREFEMELPKGFDLDAWKDSFQDFYIATRPPLPVILRPRA</sequence>
<comment type="pathway">
    <text evidence="2">Secondary metabolite biosynthesis.</text>
</comment>
<keyword evidence="4 8" id="KW-0479">Metal-binding</keyword>
<keyword evidence="7" id="KW-0503">Monooxygenase</keyword>
<proteinExistence type="inferred from homology"/>
<feature type="binding site" description="axial binding residue" evidence="8">
    <location>
        <position position="409"/>
    </location>
    <ligand>
        <name>heme</name>
        <dbReference type="ChEBI" id="CHEBI:30413"/>
    </ligand>
    <ligandPart>
        <name>Fe</name>
        <dbReference type="ChEBI" id="CHEBI:18248"/>
    </ligandPart>
</feature>
<dbReference type="GO" id="GO:0004497">
    <property type="term" value="F:monooxygenase activity"/>
    <property type="evidence" value="ECO:0007669"/>
    <property type="project" value="UniProtKB-KW"/>
</dbReference>
<evidence type="ECO:0000256" key="3">
    <source>
        <dbReference type="ARBA" id="ARBA00010617"/>
    </source>
</evidence>
<dbReference type="PANTHER" id="PTHR24305:SF187">
    <property type="entry name" value="P450, PUTATIVE (EUROFUNG)-RELATED"/>
    <property type="match status" value="1"/>
</dbReference>
<dbReference type="PRINTS" id="PR00465">
    <property type="entry name" value="EP450IV"/>
</dbReference>
<evidence type="ECO:0000256" key="8">
    <source>
        <dbReference type="PIRSR" id="PIRSR602403-1"/>
    </source>
</evidence>
<comment type="cofactor">
    <cofactor evidence="1 8">
        <name>heme</name>
        <dbReference type="ChEBI" id="CHEBI:30413"/>
    </cofactor>
</comment>
<dbReference type="EMBL" id="KN880457">
    <property type="protein sequence ID" value="KIY71180.1"/>
    <property type="molecule type" value="Genomic_DNA"/>
</dbReference>
<keyword evidence="10" id="KW-1185">Reference proteome</keyword>
<keyword evidence="6 8" id="KW-0408">Iron</keyword>
<dbReference type="GO" id="GO:0005506">
    <property type="term" value="F:iron ion binding"/>
    <property type="evidence" value="ECO:0007669"/>
    <property type="project" value="InterPro"/>
</dbReference>
<keyword evidence="8" id="KW-0349">Heme</keyword>
<dbReference type="GO" id="GO:0020037">
    <property type="term" value="F:heme binding"/>
    <property type="evidence" value="ECO:0007669"/>
    <property type="project" value="InterPro"/>
</dbReference>
<dbReference type="InterPro" id="IPR036396">
    <property type="entry name" value="Cyt_P450_sf"/>
</dbReference>
<gene>
    <name evidence="9" type="ORF">CYLTODRAFT_390753</name>
</gene>
<dbReference type="Gene3D" id="1.10.630.10">
    <property type="entry name" value="Cytochrome P450"/>
    <property type="match status" value="1"/>
</dbReference>
<keyword evidence="5" id="KW-0560">Oxidoreductase</keyword>
<evidence type="ECO:0000256" key="2">
    <source>
        <dbReference type="ARBA" id="ARBA00005179"/>
    </source>
</evidence>
<evidence type="ECO:0000256" key="1">
    <source>
        <dbReference type="ARBA" id="ARBA00001971"/>
    </source>
</evidence>
<dbReference type="GO" id="GO:0016705">
    <property type="term" value="F:oxidoreductase activity, acting on paired donors, with incorporation or reduction of molecular oxygen"/>
    <property type="evidence" value="ECO:0007669"/>
    <property type="project" value="InterPro"/>
</dbReference>
<comment type="similarity">
    <text evidence="3">Belongs to the cytochrome P450 family.</text>
</comment>